<protein>
    <submittedName>
        <fullName evidence="1">Uncharacterized protein</fullName>
    </submittedName>
</protein>
<reference evidence="1" key="2">
    <citation type="submission" date="2025-09" db="UniProtKB">
        <authorList>
            <consortium name="Ensembl"/>
        </authorList>
    </citation>
    <scope>IDENTIFICATION</scope>
</reference>
<dbReference type="Ensembl" id="ENSCPBT00000011712.1">
    <property type="protein sequence ID" value="ENSCPBP00000009750.1"/>
    <property type="gene ID" value="ENSCPBG00000007525.1"/>
</dbReference>
<reference evidence="1" key="1">
    <citation type="submission" date="2025-08" db="UniProtKB">
        <authorList>
            <consortium name="Ensembl"/>
        </authorList>
    </citation>
    <scope>IDENTIFICATION</scope>
</reference>
<dbReference type="PANTHER" id="PTHR35666:SF1">
    <property type="entry name" value="SIMILAR TO RIKEN CDNA 4921536K21"/>
    <property type="match status" value="1"/>
</dbReference>
<evidence type="ECO:0000313" key="2">
    <source>
        <dbReference type="Proteomes" id="UP000694380"/>
    </source>
</evidence>
<sequence>SAPDGEAGRPCACAAPSFGGISAHAQGRRNATEGPAQGDSLVSCRAVNSRAEQAMALLLLSGETITRPLSPLSLFNGSEVAVKRFLPKSHLSTVIIRDNTSVQRIQEIKVNHLEETRIKTSHFYEHLKKKFTSDQQKKVSRWKKESDKFGKILELINQRTKNLAIASASLTMRKSQEGSQKTIPKKEATVMFEK</sequence>
<proteinExistence type="predicted"/>
<dbReference type="GeneTree" id="ENSGT00390000011578"/>
<dbReference type="InterPro" id="IPR038935">
    <property type="entry name" value="C5orf52"/>
</dbReference>
<keyword evidence="2" id="KW-1185">Reference proteome</keyword>
<accession>A0A8C3FK50</accession>
<dbReference type="PANTHER" id="PTHR35666">
    <property type="entry name" value="SIMILAR TO RIKEN CDNA 4921536K21"/>
    <property type="match status" value="1"/>
</dbReference>
<dbReference type="AlphaFoldDB" id="A0A8C3FK50"/>
<name>A0A8C3FK50_CHRPI</name>
<dbReference type="Pfam" id="PF17666">
    <property type="entry name" value="DUF5528"/>
    <property type="match status" value="1"/>
</dbReference>
<organism evidence="1 2">
    <name type="scientific">Chrysemys picta bellii</name>
    <name type="common">Western painted turtle</name>
    <name type="synonym">Emys bellii</name>
    <dbReference type="NCBI Taxonomy" id="8478"/>
    <lineage>
        <taxon>Eukaryota</taxon>
        <taxon>Metazoa</taxon>
        <taxon>Chordata</taxon>
        <taxon>Craniata</taxon>
        <taxon>Vertebrata</taxon>
        <taxon>Euteleostomi</taxon>
        <taxon>Archelosauria</taxon>
        <taxon>Testudinata</taxon>
        <taxon>Testudines</taxon>
        <taxon>Cryptodira</taxon>
        <taxon>Durocryptodira</taxon>
        <taxon>Testudinoidea</taxon>
        <taxon>Emydidae</taxon>
        <taxon>Chrysemys</taxon>
    </lineage>
</organism>
<dbReference type="Proteomes" id="UP000694380">
    <property type="component" value="Unplaced"/>
</dbReference>
<evidence type="ECO:0000313" key="1">
    <source>
        <dbReference type="Ensembl" id="ENSCPBP00000009750.1"/>
    </source>
</evidence>